<dbReference type="Proteomes" id="UP001199642">
    <property type="component" value="Chromosome"/>
</dbReference>
<evidence type="ECO:0008006" key="3">
    <source>
        <dbReference type="Google" id="ProtNLM"/>
    </source>
</evidence>
<evidence type="ECO:0000313" key="2">
    <source>
        <dbReference type="Proteomes" id="UP001199642"/>
    </source>
</evidence>
<accession>A0ABY3RUP8</accession>
<organism evidence="1 2">
    <name type="scientific">Microbacterium resistens</name>
    <dbReference type="NCBI Taxonomy" id="156977"/>
    <lineage>
        <taxon>Bacteria</taxon>
        <taxon>Bacillati</taxon>
        <taxon>Actinomycetota</taxon>
        <taxon>Actinomycetes</taxon>
        <taxon>Micrococcales</taxon>
        <taxon>Microbacteriaceae</taxon>
        <taxon>Microbacterium</taxon>
    </lineage>
</organism>
<protein>
    <recommendedName>
        <fullName evidence="3">4Fe-4S ferredoxin-type domain-containing protein</fullName>
    </recommendedName>
</protein>
<keyword evidence="2" id="KW-1185">Reference proteome</keyword>
<sequence>MATLLNEEAVLSRLDLRPRCERKIGSFHDAQVAFVCRGCRRCVFLCRSHAVRIRRQIERALRRATGIECSACHRKSPTFDEAIEVVDI</sequence>
<proteinExistence type="predicted"/>
<gene>
    <name evidence="1" type="ORF">K8F61_05300</name>
</gene>
<evidence type="ECO:0000313" key="1">
    <source>
        <dbReference type="EMBL" id="UGS27606.1"/>
    </source>
</evidence>
<name>A0ABY3RUP8_9MICO</name>
<dbReference type="EMBL" id="CP082781">
    <property type="protein sequence ID" value="UGS27606.1"/>
    <property type="molecule type" value="Genomic_DNA"/>
</dbReference>
<reference evidence="1 2" key="1">
    <citation type="submission" date="2023-01" db="EMBL/GenBank/DDBJ databases">
        <title>Characterization of estradiol degrading bacteria Microbacterium sp. MZT7 and reveal degrading genes through genome analysis.</title>
        <authorList>
            <person name="Hao P."/>
            <person name="Gao Y."/>
        </authorList>
    </citation>
    <scope>NUCLEOTIDE SEQUENCE [LARGE SCALE GENOMIC DNA]</scope>
    <source>
        <strain evidence="1 2">MZT7</strain>
    </source>
</reference>
<dbReference type="RefSeq" id="WP_231820938.1">
    <property type="nucleotide sequence ID" value="NZ_CP082781.1"/>
</dbReference>
<dbReference type="Gene3D" id="3.30.70.20">
    <property type="match status" value="1"/>
</dbReference>